<feature type="transmembrane region" description="Helical" evidence="1">
    <location>
        <begin position="13"/>
        <end position="33"/>
    </location>
</feature>
<protein>
    <submittedName>
        <fullName evidence="2">Uncharacterized protein</fullName>
    </submittedName>
</protein>
<evidence type="ECO:0000256" key="1">
    <source>
        <dbReference type="SAM" id="Phobius"/>
    </source>
</evidence>
<keyword evidence="1" id="KW-0472">Membrane</keyword>
<proteinExistence type="predicted"/>
<reference evidence="2" key="1">
    <citation type="journal article" date="2020" name="Nature">
        <title>Giant virus diversity and host interactions through global metagenomics.</title>
        <authorList>
            <person name="Schulz F."/>
            <person name="Roux S."/>
            <person name="Paez-Espino D."/>
            <person name="Jungbluth S."/>
            <person name="Walsh D.A."/>
            <person name="Denef V.J."/>
            <person name="McMahon K.D."/>
            <person name="Konstantinidis K.T."/>
            <person name="Eloe-Fadrosh E.A."/>
            <person name="Kyrpides N.C."/>
            <person name="Woyke T."/>
        </authorList>
    </citation>
    <scope>NUCLEOTIDE SEQUENCE</scope>
    <source>
        <strain evidence="2">GVMAG-S-ERX555943-30</strain>
    </source>
</reference>
<name>A0A6C0AT95_9ZZZZ</name>
<keyword evidence="1" id="KW-1133">Transmembrane helix</keyword>
<evidence type="ECO:0000313" key="2">
    <source>
        <dbReference type="EMBL" id="QHS83129.1"/>
    </source>
</evidence>
<dbReference type="EMBL" id="MN738749">
    <property type="protein sequence ID" value="QHS83129.1"/>
    <property type="molecule type" value="Genomic_DNA"/>
</dbReference>
<accession>A0A6C0AT95</accession>
<feature type="transmembrane region" description="Helical" evidence="1">
    <location>
        <begin position="54"/>
        <end position="73"/>
    </location>
</feature>
<keyword evidence="1" id="KW-0812">Transmembrane</keyword>
<sequence>MLLDTYLTYEQKIYIAIISSAFWIYFRTVGCYASLPRKSIISVILVSIWMYCNYYEPLSVPIGLSIMVLYSFLFSNKNFEL</sequence>
<organism evidence="2">
    <name type="scientific">viral metagenome</name>
    <dbReference type="NCBI Taxonomy" id="1070528"/>
    <lineage>
        <taxon>unclassified sequences</taxon>
        <taxon>metagenomes</taxon>
        <taxon>organismal metagenomes</taxon>
    </lineage>
</organism>
<dbReference type="AlphaFoldDB" id="A0A6C0AT95"/>